<dbReference type="Gene3D" id="3.40.50.1820">
    <property type="entry name" value="alpha/beta hydrolase"/>
    <property type="match status" value="1"/>
</dbReference>
<accession>A0A9W7SUT1</accession>
<dbReference type="PANTHER" id="PTHR48081">
    <property type="entry name" value="AB HYDROLASE SUPERFAMILY PROTEIN C4A8.06C"/>
    <property type="match status" value="1"/>
</dbReference>
<dbReference type="OrthoDB" id="2152029at2759"/>
<dbReference type="InterPro" id="IPR013094">
    <property type="entry name" value="AB_hydrolase_3"/>
</dbReference>
<dbReference type="EMBL" id="RIBY02001202">
    <property type="protein sequence ID" value="KAH9831305.1"/>
    <property type="molecule type" value="Genomic_DNA"/>
</dbReference>
<reference evidence="3 4" key="1">
    <citation type="journal article" date="2018" name="IMA Fungus">
        <title>IMA Genome-F 10: Nine draft genome sequences of Claviceps purpurea s.lat., including C. arundinis, C. humidiphila, and C. cf. spartinae, pseudomolecules for the pitch canker pathogen Fusarium circinatum, draft genome of Davidsoniella eucalypti, Grosmannia galeiformis, Quambalaria eucalypti, and Teratosphaeria destructans.</title>
        <authorList>
            <person name="Wingfield B.D."/>
            <person name="Liu M."/>
            <person name="Nguyen H.D."/>
            <person name="Lane F.A."/>
            <person name="Morgan S.W."/>
            <person name="De Vos L."/>
            <person name="Wilken P.M."/>
            <person name="Duong T.A."/>
            <person name="Aylward J."/>
            <person name="Coetzee M.P."/>
            <person name="Dadej K."/>
            <person name="De Beer Z.W."/>
            <person name="Findlay W."/>
            <person name="Havenga M."/>
            <person name="Kolarik M."/>
            <person name="Menzies J.G."/>
            <person name="Naidoo K."/>
            <person name="Pochopski O."/>
            <person name="Shoukouhi P."/>
            <person name="Santana Q.C."/>
            <person name="Seifert K.A."/>
            <person name="Soal N."/>
            <person name="Steenkamp E.T."/>
            <person name="Tatham C.T."/>
            <person name="van der Nest M.A."/>
            <person name="Wingfield M.J."/>
        </authorList>
    </citation>
    <scope>NUCLEOTIDE SEQUENCE [LARGE SCALE GENOMIC DNA]</scope>
    <source>
        <strain evidence="3">CMW44962</strain>
    </source>
</reference>
<evidence type="ECO:0000313" key="3">
    <source>
        <dbReference type="EMBL" id="KAH9831305.1"/>
    </source>
</evidence>
<proteinExistence type="predicted"/>
<dbReference type="GO" id="GO:0016787">
    <property type="term" value="F:hydrolase activity"/>
    <property type="evidence" value="ECO:0007669"/>
    <property type="project" value="UniProtKB-KW"/>
</dbReference>
<dbReference type="Proteomes" id="UP001138500">
    <property type="component" value="Unassembled WGS sequence"/>
</dbReference>
<evidence type="ECO:0000259" key="2">
    <source>
        <dbReference type="Pfam" id="PF07859"/>
    </source>
</evidence>
<gene>
    <name evidence="3" type="ORF">Tdes44962_MAKER08942</name>
</gene>
<feature type="domain" description="Alpha/beta hydrolase fold-3" evidence="2">
    <location>
        <begin position="118"/>
        <end position="343"/>
    </location>
</feature>
<comment type="caution">
    <text evidence="3">The sequence shown here is derived from an EMBL/GenBank/DDBJ whole genome shotgun (WGS) entry which is preliminary data.</text>
</comment>
<name>A0A9W7SUT1_9PEZI</name>
<keyword evidence="1 3" id="KW-0378">Hydrolase</keyword>
<dbReference type="AlphaFoldDB" id="A0A9W7SUT1"/>
<keyword evidence="4" id="KW-1185">Reference proteome</keyword>
<evidence type="ECO:0000256" key="1">
    <source>
        <dbReference type="ARBA" id="ARBA00022801"/>
    </source>
</evidence>
<dbReference type="PANTHER" id="PTHR48081:SF31">
    <property type="entry name" value="STERYL ACETYL HYDROLASE MUG81-RELATED"/>
    <property type="match status" value="1"/>
</dbReference>
<protein>
    <submittedName>
        <fullName evidence="3">Steryl acetyl hydrolase</fullName>
    </submittedName>
</protein>
<dbReference type="InterPro" id="IPR050300">
    <property type="entry name" value="GDXG_lipolytic_enzyme"/>
</dbReference>
<reference evidence="3 4" key="2">
    <citation type="journal article" date="2021" name="Curr. Genet.">
        <title>Genetic response to nitrogen starvation in the aggressive Eucalyptus foliar pathogen Teratosphaeria destructans.</title>
        <authorList>
            <person name="Havenga M."/>
            <person name="Wingfield B.D."/>
            <person name="Wingfield M.J."/>
            <person name="Dreyer L.L."/>
            <person name="Roets F."/>
            <person name="Aylward J."/>
        </authorList>
    </citation>
    <scope>NUCLEOTIDE SEQUENCE [LARGE SCALE GENOMIC DNA]</scope>
    <source>
        <strain evidence="3">CMW44962</strain>
    </source>
</reference>
<evidence type="ECO:0000313" key="4">
    <source>
        <dbReference type="Proteomes" id="UP001138500"/>
    </source>
</evidence>
<sequence>MASQAKIPQATLLDKLLLIPNIGRIIFSLFFRLITYPIRTGPKAPTAYKDALYGAIRTNLSICSPAQEQLLNKPTEVNYKVICKEAGISPESDVLDGGKGQQFKVHWFGSKRGADKIVYYLHGGGYVLSASLGHLRWLQELQRDLSKGTGRRVSIAMPAYTLAPHGEYPQQLREAVKGLDFVMNTLGYKPQDIILAADSAGGNLALSLLGHLLHPHPDPSISPLNLSTPLAGTILISPWTKFAAGEDKSVLNTGSDMVSPACSDRWSKLFMGSARLDNYNQPILTAGTDWWKGLPRVSGDVLVWGGGGELLHDSIQAMTKILKEQVGSEGRVELVIQPGVAHEDFIMEKLIGVTEKAEGTRLVEGWVSARL</sequence>
<organism evidence="3 4">
    <name type="scientific">Teratosphaeria destructans</name>
    <dbReference type="NCBI Taxonomy" id="418781"/>
    <lineage>
        <taxon>Eukaryota</taxon>
        <taxon>Fungi</taxon>
        <taxon>Dikarya</taxon>
        <taxon>Ascomycota</taxon>
        <taxon>Pezizomycotina</taxon>
        <taxon>Dothideomycetes</taxon>
        <taxon>Dothideomycetidae</taxon>
        <taxon>Mycosphaerellales</taxon>
        <taxon>Teratosphaeriaceae</taxon>
        <taxon>Teratosphaeria</taxon>
    </lineage>
</organism>
<dbReference type="SUPFAM" id="SSF53474">
    <property type="entry name" value="alpha/beta-Hydrolases"/>
    <property type="match status" value="1"/>
</dbReference>
<dbReference type="Pfam" id="PF07859">
    <property type="entry name" value="Abhydrolase_3"/>
    <property type="match status" value="1"/>
</dbReference>
<dbReference type="InterPro" id="IPR029058">
    <property type="entry name" value="AB_hydrolase_fold"/>
</dbReference>